<reference evidence="8 9" key="1">
    <citation type="submission" date="2023-04" db="EMBL/GenBank/DDBJ databases">
        <authorList>
            <person name="Hsu D."/>
        </authorList>
    </citation>
    <scope>NUCLEOTIDE SEQUENCE [LARGE SCALE GENOMIC DNA]</scope>
    <source>
        <strain evidence="8 9">MK1</strain>
    </source>
</reference>
<dbReference type="Gene3D" id="1.10.3730.20">
    <property type="match status" value="1"/>
</dbReference>
<dbReference type="InterPro" id="IPR000620">
    <property type="entry name" value="EamA_dom"/>
</dbReference>
<proteinExistence type="inferred from homology"/>
<dbReference type="InterPro" id="IPR037185">
    <property type="entry name" value="EmrE-like"/>
</dbReference>
<dbReference type="InterPro" id="IPR050638">
    <property type="entry name" value="AA-Vitamin_Transporters"/>
</dbReference>
<dbReference type="Proteomes" id="UP001329915">
    <property type="component" value="Chromosome"/>
</dbReference>
<dbReference type="Pfam" id="PF00892">
    <property type="entry name" value="EamA"/>
    <property type="match status" value="2"/>
</dbReference>
<evidence type="ECO:0000313" key="8">
    <source>
        <dbReference type="EMBL" id="WRO22814.1"/>
    </source>
</evidence>
<feature type="transmembrane region" description="Helical" evidence="6">
    <location>
        <begin position="151"/>
        <end position="173"/>
    </location>
</feature>
<gene>
    <name evidence="8" type="ORF">MFMK1_002655</name>
</gene>
<feature type="transmembrane region" description="Helical" evidence="6">
    <location>
        <begin position="249"/>
        <end position="266"/>
    </location>
</feature>
<keyword evidence="5 6" id="KW-0472">Membrane</keyword>
<name>A0AAU0URE7_9FIRM</name>
<evidence type="ECO:0000256" key="6">
    <source>
        <dbReference type="SAM" id="Phobius"/>
    </source>
</evidence>
<comment type="subcellular location">
    <subcellularLocation>
        <location evidence="1">Membrane</location>
        <topology evidence="1">Multi-pass membrane protein</topology>
    </subcellularLocation>
</comment>
<keyword evidence="4 6" id="KW-1133">Transmembrane helix</keyword>
<feature type="transmembrane region" description="Helical" evidence="6">
    <location>
        <begin position="7"/>
        <end position="27"/>
    </location>
</feature>
<feature type="transmembrane region" description="Helical" evidence="6">
    <location>
        <begin position="33"/>
        <end position="58"/>
    </location>
</feature>
<keyword evidence="3 6" id="KW-0812">Transmembrane</keyword>
<keyword evidence="9" id="KW-1185">Reference proteome</keyword>
<feature type="transmembrane region" description="Helical" evidence="6">
    <location>
        <begin position="185"/>
        <end position="203"/>
    </location>
</feature>
<sequence length="311" mass="34042">MTKQKSTFTIVSMLLIYVIWGATFSVMKVGIEYIPPLTFSSLRFIIGGALLVLFGIVVRTPFPAKEDWGALAILGLFQTTFTFSLVFYAMQFVEAGLTAILMYTYPLLVNLMAHFLLPGERLNTRKVIGLLVGFSGLILIFAANANTAGGWGTVGKVLILFAALSWAGATIYLRRRFQNHNTLQVTAWQMLLGGVFTIVPAFLFERTASFNFNLIAWETLLFASILASALAFALWFYVLDRLGVGRASVFLFLVPVCGVVFATFLLKEPFTLRVLGGMLSVAAGIWLVNAGGGQELGQPVMTPYDSAKSLE</sequence>
<feature type="domain" description="EamA" evidence="7">
    <location>
        <begin position="155"/>
        <end position="289"/>
    </location>
</feature>
<evidence type="ECO:0000313" key="9">
    <source>
        <dbReference type="Proteomes" id="UP001329915"/>
    </source>
</evidence>
<feature type="transmembrane region" description="Helical" evidence="6">
    <location>
        <begin position="215"/>
        <end position="237"/>
    </location>
</feature>
<protein>
    <submittedName>
        <fullName evidence="8">EamA family transporter</fullName>
    </submittedName>
</protein>
<feature type="transmembrane region" description="Helical" evidence="6">
    <location>
        <begin position="96"/>
        <end position="115"/>
    </location>
</feature>
<evidence type="ECO:0000256" key="4">
    <source>
        <dbReference type="ARBA" id="ARBA00022989"/>
    </source>
</evidence>
<evidence type="ECO:0000256" key="5">
    <source>
        <dbReference type="ARBA" id="ARBA00023136"/>
    </source>
</evidence>
<evidence type="ECO:0000259" key="7">
    <source>
        <dbReference type="Pfam" id="PF00892"/>
    </source>
</evidence>
<dbReference type="AlphaFoldDB" id="A0AAU0URE7"/>
<feature type="transmembrane region" description="Helical" evidence="6">
    <location>
        <begin position="272"/>
        <end position="291"/>
    </location>
</feature>
<evidence type="ECO:0000256" key="1">
    <source>
        <dbReference type="ARBA" id="ARBA00004141"/>
    </source>
</evidence>
<dbReference type="EMBL" id="CP121694">
    <property type="protein sequence ID" value="WRO22814.1"/>
    <property type="molecule type" value="Genomic_DNA"/>
</dbReference>
<dbReference type="SUPFAM" id="SSF103481">
    <property type="entry name" value="Multidrug resistance efflux transporter EmrE"/>
    <property type="match status" value="2"/>
</dbReference>
<accession>A0AAU0URE7</accession>
<dbReference type="PANTHER" id="PTHR32322">
    <property type="entry name" value="INNER MEMBRANE TRANSPORTER"/>
    <property type="match status" value="1"/>
</dbReference>
<evidence type="ECO:0000256" key="2">
    <source>
        <dbReference type="ARBA" id="ARBA00007362"/>
    </source>
</evidence>
<feature type="transmembrane region" description="Helical" evidence="6">
    <location>
        <begin position="127"/>
        <end position="145"/>
    </location>
</feature>
<dbReference type="GO" id="GO:0016020">
    <property type="term" value="C:membrane"/>
    <property type="evidence" value="ECO:0007669"/>
    <property type="project" value="UniProtKB-SubCell"/>
</dbReference>
<feature type="domain" description="EamA" evidence="7">
    <location>
        <begin position="9"/>
        <end position="141"/>
    </location>
</feature>
<dbReference type="PANTHER" id="PTHR32322:SF2">
    <property type="entry name" value="EAMA DOMAIN-CONTAINING PROTEIN"/>
    <property type="match status" value="1"/>
</dbReference>
<dbReference type="RefSeq" id="WP_366922211.1">
    <property type="nucleotide sequence ID" value="NZ_CP121694.1"/>
</dbReference>
<evidence type="ECO:0000256" key="3">
    <source>
        <dbReference type="ARBA" id="ARBA00022692"/>
    </source>
</evidence>
<dbReference type="KEGG" id="dbc:MFMK1_002655"/>
<feature type="transmembrane region" description="Helical" evidence="6">
    <location>
        <begin position="70"/>
        <end position="90"/>
    </location>
</feature>
<organism evidence="8 9">
    <name type="scientific">Metallumcola ferriviriculae</name>
    <dbReference type="NCBI Taxonomy" id="3039180"/>
    <lineage>
        <taxon>Bacteria</taxon>
        <taxon>Bacillati</taxon>
        <taxon>Bacillota</taxon>
        <taxon>Clostridia</taxon>
        <taxon>Neomoorellales</taxon>
        <taxon>Desulfitibacteraceae</taxon>
        <taxon>Metallumcola</taxon>
    </lineage>
</organism>
<comment type="similarity">
    <text evidence="2">Belongs to the EamA transporter family.</text>
</comment>